<dbReference type="Pfam" id="PF02847">
    <property type="entry name" value="MA3"/>
    <property type="match status" value="1"/>
</dbReference>
<keyword evidence="7" id="KW-1185">Reference proteome</keyword>
<dbReference type="PROSITE" id="PS51366">
    <property type="entry name" value="MI"/>
    <property type="match status" value="1"/>
</dbReference>
<dbReference type="HOGENOM" id="CLU_006786_4_0_1"/>
<feature type="region of interest" description="Disordered" evidence="4">
    <location>
        <begin position="230"/>
        <end position="252"/>
    </location>
</feature>
<proteinExistence type="inferred from homology"/>
<sequence>MEKKLGWNKGGARTNNYGKGLEDDGLDDDDSEEDGEDFDEDEELEESVDDDVPSLLDRELEDNDRSGTKEVEDEEWGGFGAGHSSDQQQAIDVQKAQPYASADKPEPSTRYVPPHMRNRQADPETEKQSEEQAKLARQLKGLLNRMSEQNIGSILDSAEDLYRAHRRYDVTSTLTTLIVDGISSHSMLLDQYVVLHAALVASLHKIIGVEFAAHFVQSVVASYEHHLSTAESAPAPSSTPENSTSTANDGDRGKEASNLLVLLSEMFNFGVISHVLVYDLIRMLLKGELTELRVELLLKIARDAGPQLRSVDPTALKDIIQIVHTKLPKDSSAMSSRTRFMVETLTNLKNNKLKKAAGGGAAGSAGLDAVERMKKFLSGLTKKKHVKTHEPLRVTLQDLHSAESKGKWWLVGAAWGGDPLVDRQQDSSAPEAGAKKIESTENVLLKLAKKQGMNTDIRRSIFVVLMSSEDYVDACERLAQLNLTEVQQREIIRVILHCCGNEKAFNPYYAFVVQQLCRNSHSYKVTLQFCLWDFLRDLGETTVGGAEVLKNLKDDGPVVGFDLTKISETRKRNVARAYAWWLAKDCCTLAILKPVDFTVLKITTQRFFQELFTHLLISTQLSTPMLTSDPKDYPSTRNRGSIEEVFIKATRIQALGLGLVYFLGEIFGQVIDDEGGKGFLKWANKVARDTLRTGVDVVAGL</sequence>
<dbReference type="AlphaFoldDB" id="A0A0C3PIN5"/>
<evidence type="ECO:0000256" key="2">
    <source>
        <dbReference type="ARBA" id="ARBA00006856"/>
    </source>
</evidence>
<dbReference type="InterPro" id="IPR016024">
    <property type="entry name" value="ARM-type_fold"/>
</dbReference>
<reference evidence="6 7" key="1">
    <citation type="journal article" date="2014" name="PLoS Genet.">
        <title>Analysis of the Phlebiopsis gigantea genome, transcriptome and secretome provides insight into its pioneer colonization strategies of wood.</title>
        <authorList>
            <person name="Hori C."/>
            <person name="Ishida T."/>
            <person name="Igarashi K."/>
            <person name="Samejima M."/>
            <person name="Suzuki H."/>
            <person name="Master E."/>
            <person name="Ferreira P."/>
            <person name="Ruiz-Duenas F.J."/>
            <person name="Held B."/>
            <person name="Canessa P."/>
            <person name="Larrondo L.F."/>
            <person name="Schmoll M."/>
            <person name="Druzhinina I.S."/>
            <person name="Kubicek C.P."/>
            <person name="Gaskell J.A."/>
            <person name="Kersten P."/>
            <person name="St John F."/>
            <person name="Glasner J."/>
            <person name="Sabat G."/>
            <person name="Splinter BonDurant S."/>
            <person name="Syed K."/>
            <person name="Yadav J."/>
            <person name="Mgbeahuruike A.C."/>
            <person name="Kovalchuk A."/>
            <person name="Asiegbu F.O."/>
            <person name="Lackner G."/>
            <person name="Hoffmeister D."/>
            <person name="Rencoret J."/>
            <person name="Gutierrez A."/>
            <person name="Sun H."/>
            <person name="Lindquist E."/>
            <person name="Barry K."/>
            <person name="Riley R."/>
            <person name="Grigoriev I.V."/>
            <person name="Henrissat B."/>
            <person name="Kues U."/>
            <person name="Berka R.M."/>
            <person name="Martinez A.T."/>
            <person name="Covert S.F."/>
            <person name="Blanchette R.A."/>
            <person name="Cullen D."/>
        </authorList>
    </citation>
    <scope>NUCLEOTIDE SEQUENCE [LARGE SCALE GENOMIC DNA]</scope>
    <source>
        <strain evidence="6 7">11061_1 CR5-6</strain>
    </source>
</reference>
<feature type="region of interest" description="Disordered" evidence="4">
    <location>
        <begin position="1"/>
        <end position="131"/>
    </location>
</feature>
<dbReference type="GO" id="GO:0005730">
    <property type="term" value="C:nucleolus"/>
    <property type="evidence" value="ECO:0007669"/>
    <property type="project" value="UniProtKB-SubCell"/>
</dbReference>
<evidence type="ECO:0000256" key="4">
    <source>
        <dbReference type="SAM" id="MobiDB-lite"/>
    </source>
</evidence>
<dbReference type="SUPFAM" id="SSF48371">
    <property type="entry name" value="ARM repeat"/>
    <property type="match status" value="1"/>
</dbReference>
<feature type="compositionally biased region" description="Basic and acidic residues" evidence="4">
    <location>
        <begin position="119"/>
        <end position="131"/>
    </location>
</feature>
<dbReference type="GO" id="GO:0003723">
    <property type="term" value="F:RNA binding"/>
    <property type="evidence" value="ECO:0007669"/>
    <property type="project" value="InterPro"/>
</dbReference>
<accession>A0A0C3PIN5</accession>
<dbReference type="EMBL" id="KN840532">
    <property type="protein sequence ID" value="KIP05858.1"/>
    <property type="molecule type" value="Genomic_DNA"/>
</dbReference>
<feature type="domain" description="MI" evidence="5">
    <location>
        <begin position="456"/>
        <end position="597"/>
    </location>
</feature>
<dbReference type="InterPro" id="IPR050781">
    <property type="entry name" value="CWC22_splicing_factor"/>
</dbReference>
<dbReference type="GO" id="GO:0042274">
    <property type="term" value="P:ribosomal small subunit biogenesis"/>
    <property type="evidence" value="ECO:0007669"/>
    <property type="project" value="TreeGrafter"/>
</dbReference>
<dbReference type="STRING" id="745531.A0A0C3PIN5"/>
<feature type="compositionally biased region" description="Acidic residues" evidence="4">
    <location>
        <begin position="23"/>
        <end position="52"/>
    </location>
</feature>
<dbReference type="PANTHER" id="PTHR18034:SF4">
    <property type="entry name" value="NUCLEOLAR MIF4G DOMAIN-CONTAINING PROTEIN 1"/>
    <property type="match status" value="1"/>
</dbReference>
<keyword evidence="3" id="KW-0539">Nucleus</keyword>
<dbReference type="Proteomes" id="UP000053257">
    <property type="component" value="Unassembled WGS sequence"/>
</dbReference>
<dbReference type="Pfam" id="PF02854">
    <property type="entry name" value="MIF4G"/>
    <property type="match status" value="1"/>
</dbReference>
<organism evidence="6 7">
    <name type="scientific">Phlebiopsis gigantea (strain 11061_1 CR5-6)</name>
    <name type="common">White-rot fungus</name>
    <name type="synonym">Peniophora gigantea</name>
    <dbReference type="NCBI Taxonomy" id="745531"/>
    <lineage>
        <taxon>Eukaryota</taxon>
        <taxon>Fungi</taxon>
        <taxon>Dikarya</taxon>
        <taxon>Basidiomycota</taxon>
        <taxon>Agaricomycotina</taxon>
        <taxon>Agaricomycetes</taxon>
        <taxon>Polyporales</taxon>
        <taxon>Phanerochaetaceae</taxon>
        <taxon>Phlebiopsis</taxon>
    </lineage>
</organism>
<evidence type="ECO:0000313" key="6">
    <source>
        <dbReference type="EMBL" id="KIP05858.1"/>
    </source>
</evidence>
<dbReference type="OrthoDB" id="361797at2759"/>
<comment type="similarity">
    <text evidence="2">Belongs to the CWC22 family.</text>
</comment>
<protein>
    <recommendedName>
        <fullName evidence="5">MI domain-containing protein</fullName>
    </recommendedName>
</protein>
<evidence type="ECO:0000256" key="1">
    <source>
        <dbReference type="ARBA" id="ARBA00004604"/>
    </source>
</evidence>
<dbReference type="InterPro" id="IPR003890">
    <property type="entry name" value="MIF4G-like_typ-3"/>
</dbReference>
<dbReference type="InterPro" id="IPR003891">
    <property type="entry name" value="Initiation_fac_eIF4g_MI"/>
</dbReference>
<dbReference type="SMART" id="SM00544">
    <property type="entry name" value="MA3"/>
    <property type="match status" value="1"/>
</dbReference>
<evidence type="ECO:0000313" key="7">
    <source>
        <dbReference type="Proteomes" id="UP000053257"/>
    </source>
</evidence>
<dbReference type="Gene3D" id="1.25.40.180">
    <property type="match status" value="1"/>
</dbReference>
<comment type="subcellular location">
    <subcellularLocation>
        <location evidence="1">Nucleus</location>
        <location evidence="1">Nucleolus</location>
    </subcellularLocation>
</comment>
<gene>
    <name evidence="6" type="ORF">PHLGIDRAFT_107708</name>
</gene>
<evidence type="ECO:0000259" key="5">
    <source>
        <dbReference type="PROSITE" id="PS51366"/>
    </source>
</evidence>
<name>A0A0C3PIN5_PHLG1</name>
<feature type="compositionally biased region" description="Low complexity" evidence="4">
    <location>
        <begin position="230"/>
        <end position="248"/>
    </location>
</feature>
<dbReference type="PANTHER" id="PTHR18034">
    <property type="entry name" value="CELL CYCLE CONTROL PROTEIN CWF22-RELATED"/>
    <property type="match status" value="1"/>
</dbReference>
<evidence type="ECO:0000256" key="3">
    <source>
        <dbReference type="ARBA" id="ARBA00023242"/>
    </source>
</evidence>
<dbReference type="SMART" id="SM00543">
    <property type="entry name" value="MIF4G"/>
    <property type="match status" value="1"/>
</dbReference>